<gene>
    <name evidence="4" type="ORF">FHX73_16222</name>
</gene>
<dbReference type="InterPro" id="IPR001932">
    <property type="entry name" value="PPM-type_phosphatase-like_dom"/>
</dbReference>
<reference evidence="4 5" key="1">
    <citation type="submission" date="2019-06" db="EMBL/GenBank/DDBJ databases">
        <title>Sequencing the genomes of 1000 actinobacteria strains.</title>
        <authorList>
            <person name="Klenk H.-P."/>
        </authorList>
    </citation>
    <scope>NUCLEOTIDE SEQUENCE [LARGE SCALE GENOMIC DNA]</scope>
    <source>
        <strain evidence="4 5">DSM 44826</strain>
    </source>
</reference>
<feature type="transmembrane region" description="Helical" evidence="2">
    <location>
        <begin position="21"/>
        <end position="39"/>
    </location>
</feature>
<dbReference type="EMBL" id="VIWT01000006">
    <property type="protein sequence ID" value="TWF73071.1"/>
    <property type="molecule type" value="Genomic_DNA"/>
</dbReference>
<dbReference type="PANTHER" id="PTHR43156:SF2">
    <property type="entry name" value="STAGE II SPORULATION PROTEIN E"/>
    <property type="match status" value="1"/>
</dbReference>
<feature type="transmembrane region" description="Helical" evidence="2">
    <location>
        <begin position="90"/>
        <end position="113"/>
    </location>
</feature>
<evidence type="ECO:0000313" key="5">
    <source>
        <dbReference type="Proteomes" id="UP000317940"/>
    </source>
</evidence>
<evidence type="ECO:0000256" key="1">
    <source>
        <dbReference type="ARBA" id="ARBA00022801"/>
    </source>
</evidence>
<evidence type="ECO:0000256" key="2">
    <source>
        <dbReference type="SAM" id="Phobius"/>
    </source>
</evidence>
<dbReference type="FunFam" id="3.60.40.10:FF:000058">
    <property type="entry name" value="Stage II sporulation protein E"/>
    <property type="match status" value="1"/>
</dbReference>
<proteinExistence type="predicted"/>
<feature type="transmembrane region" description="Helical" evidence="2">
    <location>
        <begin position="68"/>
        <end position="84"/>
    </location>
</feature>
<dbReference type="OrthoDB" id="4935951at2"/>
<keyword evidence="5" id="KW-1185">Reference proteome</keyword>
<dbReference type="RefSeq" id="WP_145911046.1">
    <property type="nucleotide sequence ID" value="NZ_BAAAMZ010000005.1"/>
</dbReference>
<dbReference type="AlphaFoldDB" id="A0A561SDX7"/>
<dbReference type="PANTHER" id="PTHR43156">
    <property type="entry name" value="STAGE II SPORULATION PROTEIN E-RELATED"/>
    <property type="match status" value="1"/>
</dbReference>
<name>A0A561SDX7_9ACTN</name>
<keyword evidence="1" id="KW-0378">Hydrolase</keyword>
<protein>
    <submittedName>
        <fullName evidence="4">Serine phosphatase RsbU (Regulator of sigma subunit)</fullName>
    </submittedName>
</protein>
<comment type="caution">
    <text evidence="4">The sequence shown here is derived from an EMBL/GenBank/DDBJ whole genome shotgun (WGS) entry which is preliminary data.</text>
</comment>
<dbReference type="GO" id="GO:0016791">
    <property type="term" value="F:phosphatase activity"/>
    <property type="evidence" value="ECO:0007669"/>
    <property type="project" value="TreeGrafter"/>
</dbReference>
<sequence length="364" mass="37793">MSEPDTGRGLLPRGVPGRLRTLVLVSYALIALAVLVDLTTGPNTTLSPVLACVPVLAGAGSRSPKVPATAGVLAAAGAGLLALANQEVPLAVHLATLTAIAAVTLASMANAVLARARERELLQVRTVAEAAQRALLRPVPARAGPLRIAVRYVAAAAEARIGGDLYEVLETEHGIRILLGDVQGKGLAAVETAADVLGAFREAARTEPDLARLAERLDAALAHRPAGERFVTAVLLGFPVGAGPAEVVNCGHPPPLLRHRSQRVTALEPPGFAPPLALRDLTGEPYRGRSFELDRGDLLLLYTDGVAEARNAAGEFYPLAARLATAITAQEPDVLLGQLLADVRSWAEGGLGDDAAVLALRREP</sequence>
<dbReference type="Proteomes" id="UP000317940">
    <property type="component" value="Unassembled WGS sequence"/>
</dbReference>
<evidence type="ECO:0000313" key="4">
    <source>
        <dbReference type="EMBL" id="TWF73071.1"/>
    </source>
</evidence>
<keyword evidence="2" id="KW-0812">Transmembrane</keyword>
<organism evidence="4 5">
    <name type="scientific">Kitasatospora viridis</name>
    <dbReference type="NCBI Taxonomy" id="281105"/>
    <lineage>
        <taxon>Bacteria</taxon>
        <taxon>Bacillati</taxon>
        <taxon>Actinomycetota</taxon>
        <taxon>Actinomycetes</taxon>
        <taxon>Kitasatosporales</taxon>
        <taxon>Streptomycetaceae</taxon>
        <taxon>Kitasatospora</taxon>
    </lineage>
</organism>
<evidence type="ECO:0000259" key="3">
    <source>
        <dbReference type="SMART" id="SM00331"/>
    </source>
</evidence>
<keyword evidence="2" id="KW-0472">Membrane</keyword>
<dbReference type="InterPro" id="IPR052016">
    <property type="entry name" value="Bact_Sigma-Reg"/>
</dbReference>
<dbReference type="Gene3D" id="3.60.40.10">
    <property type="entry name" value="PPM-type phosphatase domain"/>
    <property type="match status" value="1"/>
</dbReference>
<dbReference type="InterPro" id="IPR036457">
    <property type="entry name" value="PPM-type-like_dom_sf"/>
</dbReference>
<dbReference type="SMART" id="SM00331">
    <property type="entry name" value="PP2C_SIG"/>
    <property type="match status" value="1"/>
</dbReference>
<keyword evidence="2" id="KW-1133">Transmembrane helix</keyword>
<accession>A0A561SDX7</accession>
<feature type="domain" description="PPM-type phosphatase" evidence="3">
    <location>
        <begin position="146"/>
        <end position="362"/>
    </location>
</feature>
<dbReference type="Pfam" id="PF07228">
    <property type="entry name" value="SpoIIE"/>
    <property type="match status" value="1"/>
</dbReference>